<dbReference type="RefSeq" id="WP_281456159.1">
    <property type="nucleotide sequence ID" value="NZ_JASAOF010000007.1"/>
</dbReference>
<gene>
    <name evidence="2" type="ORF">QFW96_14585</name>
</gene>
<sequence>MTRRVLDRQPELRKGAFCCPHCDVYASQDWGTLTTLIRNAPHRVEEKQLPDGQSREMWSAATCRQCGKVSIWRESQMIFPLSRVGGPPHEAMPESVREIYEEARAVAAVSRRAGAGLARAALERVMKELDPQAPKKTSLEQRVDRLASKVPSHLTQLLDVVRYTGNGALHPDDEPGELVVLALDDEEGPALLELFLEAVNQLVDELITKPDRANSLFNKLPEGVLRRIDQRGQAET</sequence>
<comment type="caution">
    <text evidence="2">The sequence shown here is derived from an EMBL/GenBank/DDBJ whole genome shotgun (WGS) entry which is preliminary data.</text>
</comment>
<evidence type="ECO:0000313" key="2">
    <source>
        <dbReference type="EMBL" id="MDI2029855.1"/>
    </source>
</evidence>
<evidence type="ECO:0000313" key="3">
    <source>
        <dbReference type="Proteomes" id="UP001237595"/>
    </source>
</evidence>
<dbReference type="InterPro" id="IPR025285">
    <property type="entry name" value="DUF4145"/>
</dbReference>
<evidence type="ECO:0000259" key="1">
    <source>
        <dbReference type="Pfam" id="PF13643"/>
    </source>
</evidence>
<dbReference type="EMBL" id="JASAOF010000007">
    <property type="protein sequence ID" value="MDI2029855.1"/>
    <property type="molecule type" value="Genomic_DNA"/>
</dbReference>
<protein>
    <submittedName>
        <fullName evidence="2">DUF4145 domain-containing protein</fullName>
    </submittedName>
</protein>
<accession>A0ABT6PPE4</accession>
<name>A0ABT6PPE4_9PSEU</name>
<dbReference type="Pfam" id="PF13643">
    <property type="entry name" value="DUF4145"/>
    <property type="match status" value="1"/>
</dbReference>
<reference evidence="2 3" key="1">
    <citation type="submission" date="2023-04" db="EMBL/GenBank/DDBJ databases">
        <title>Draft genome sequence of Saccharopolyspora sp. TS4A08 isolated from sweet potato rhizospheric soil.</title>
        <authorList>
            <person name="Suksaard P."/>
            <person name="Duangmal K."/>
        </authorList>
    </citation>
    <scope>NUCLEOTIDE SEQUENCE [LARGE SCALE GENOMIC DNA]</scope>
    <source>
        <strain evidence="2 3">TS4A08</strain>
    </source>
</reference>
<feature type="domain" description="DUF4145" evidence="1">
    <location>
        <begin position="102"/>
        <end position="174"/>
    </location>
</feature>
<organism evidence="2 3">
    <name type="scientific">Saccharopolyspora ipomoeae</name>
    <dbReference type="NCBI Taxonomy" id="3042027"/>
    <lineage>
        <taxon>Bacteria</taxon>
        <taxon>Bacillati</taxon>
        <taxon>Actinomycetota</taxon>
        <taxon>Actinomycetes</taxon>
        <taxon>Pseudonocardiales</taxon>
        <taxon>Pseudonocardiaceae</taxon>
        <taxon>Saccharopolyspora</taxon>
    </lineage>
</organism>
<keyword evidence="3" id="KW-1185">Reference proteome</keyword>
<dbReference type="Proteomes" id="UP001237595">
    <property type="component" value="Unassembled WGS sequence"/>
</dbReference>
<proteinExistence type="predicted"/>